<evidence type="ECO:0000256" key="1">
    <source>
        <dbReference type="ARBA" id="ARBA00004141"/>
    </source>
</evidence>
<keyword evidence="4 7" id="KW-1133">Transmembrane helix</keyword>
<feature type="transmembrane region" description="Helical" evidence="7">
    <location>
        <begin position="435"/>
        <end position="461"/>
    </location>
</feature>
<evidence type="ECO:0000256" key="6">
    <source>
        <dbReference type="ARBA" id="ARBA00023136"/>
    </source>
</evidence>
<evidence type="ECO:0000256" key="3">
    <source>
        <dbReference type="ARBA" id="ARBA00022692"/>
    </source>
</evidence>
<keyword evidence="6 7" id="KW-0472">Membrane</keyword>
<dbReference type="GO" id="GO:0140107">
    <property type="term" value="F:high-affinity potassium ion transmembrane transporter activity"/>
    <property type="evidence" value="ECO:0007669"/>
    <property type="project" value="TreeGrafter"/>
</dbReference>
<feature type="transmembrane region" description="Helical" evidence="7">
    <location>
        <begin position="695"/>
        <end position="714"/>
    </location>
</feature>
<dbReference type="Proteomes" id="UP000565441">
    <property type="component" value="Unassembled WGS sequence"/>
</dbReference>
<organism evidence="8 9">
    <name type="scientific">Tricholomella constricta</name>
    <dbReference type="NCBI Taxonomy" id="117010"/>
    <lineage>
        <taxon>Eukaryota</taxon>
        <taxon>Fungi</taxon>
        <taxon>Dikarya</taxon>
        <taxon>Basidiomycota</taxon>
        <taxon>Agaricomycotina</taxon>
        <taxon>Agaricomycetes</taxon>
        <taxon>Agaricomycetidae</taxon>
        <taxon>Agaricales</taxon>
        <taxon>Tricholomatineae</taxon>
        <taxon>Lyophyllaceae</taxon>
        <taxon>Tricholomella</taxon>
    </lineage>
</organism>
<keyword evidence="3 7" id="KW-0812">Transmembrane</keyword>
<evidence type="ECO:0000256" key="5">
    <source>
        <dbReference type="ARBA" id="ARBA00023065"/>
    </source>
</evidence>
<feature type="transmembrane region" description="Helical" evidence="7">
    <location>
        <begin position="99"/>
        <end position="118"/>
    </location>
</feature>
<keyword evidence="2" id="KW-0813">Transport</keyword>
<evidence type="ECO:0000313" key="9">
    <source>
        <dbReference type="Proteomes" id="UP000565441"/>
    </source>
</evidence>
<dbReference type="OrthoDB" id="9999863at2759"/>
<proteinExistence type="predicted"/>
<comment type="subcellular location">
    <subcellularLocation>
        <location evidence="1">Membrane</location>
        <topology evidence="1">Multi-pass membrane protein</topology>
    </subcellularLocation>
</comment>
<protein>
    <recommendedName>
        <fullName evidence="10">Potassium transporter</fullName>
    </recommendedName>
</protein>
<feature type="transmembrane region" description="Helical" evidence="7">
    <location>
        <begin position="358"/>
        <end position="384"/>
    </location>
</feature>
<sequence length="756" mass="85000">MEATFDYDAHKLNYLSQQAPTFKGRLGEAWNWVYEQSTFFRLHLSAFTLIPLITSGIFYACNGRYHIPYIDCLFLCYSAMTGTGLATRNLSTLTPFQQVLLWLLMASGTTTTTSWLMVLARRKFLRSECDYIYWIQKEFQEFQQTQQGIQKTDISMPHAGRRLSLLVTEPTPGGTPYPSRGVTPDVINGDPEKAQPADEHQFLDGNVLSSSPSALSIDLPPISPIQNITWQDPVSPLTDSIRQRRVLGFHEPSEPSTRRGMTIMTSTNGPFPSHVPGVDNKHQGLGGFPGPVQLVQKAAKHFVPKAYNKFERSMTLQTTTTVQVDGRTIRSGRNSYFRTETMRDDEVEKIGGAEYRALNLLSFLIPIYFVAIQLITFLVFAPWLAATKTYNHVFETQPRSVSKLWFSLFLTMSAYSGTGLDLCDTAMLPFQEAYLMIFGIMFALLAGNHAQPIFLRFVIWITKRFSDETTNWGKTLKFLLDHPRRHVMSPHPAVPECSNVVLTYRSVLLECNRVVSFWDPQFVYFLNSPVDLGLPIFKELPIAPRVIIGLFQGIAVRASGLTIIVIGNLAPAVQFLYVVMMYIAVYPVGMCIRATNVYEERSLGIFEDPEGDIPENLATLDVRERVGRYLGWHVRQQMAIDIWWLVSGIFIVTIIERGNIMNPEKPYIALFPIIFELVSAFAGIGLSLGFPGDNFSLVGTMGPLSKIVVIIIMIRGRHRGLPVAIDRAVMFPEELVTNPKKKSTINVTTKDGPTTG</sequence>
<comment type="caution">
    <text evidence="8">The sequence shown here is derived from an EMBL/GenBank/DDBJ whole genome shotgun (WGS) entry which is preliminary data.</text>
</comment>
<dbReference type="GO" id="GO:0030007">
    <property type="term" value="P:intracellular potassium ion homeostasis"/>
    <property type="evidence" value="ECO:0007669"/>
    <property type="project" value="TreeGrafter"/>
</dbReference>
<evidence type="ECO:0000313" key="8">
    <source>
        <dbReference type="EMBL" id="KAF5377172.1"/>
    </source>
</evidence>
<dbReference type="PANTHER" id="PTHR31064">
    <property type="entry name" value="POTASSIUM TRANSPORT PROTEIN DDB_G0292412-RELATED"/>
    <property type="match status" value="1"/>
</dbReference>
<evidence type="ECO:0008006" key="10">
    <source>
        <dbReference type="Google" id="ProtNLM"/>
    </source>
</evidence>
<accession>A0A8H5H5N2</accession>
<reference evidence="8 9" key="1">
    <citation type="journal article" date="2020" name="ISME J.">
        <title>Uncovering the hidden diversity of litter-decomposition mechanisms in mushroom-forming fungi.</title>
        <authorList>
            <person name="Floudas D."/>
            <person name="Bentzer J."/>
            <person name="Ahren D."/>
            <person name="Johansson T."/>
            <person name="Persson P."/>
            <person name="Tunlid A."/>
        </authorList>
    </citation>
    <scope>NUCLEOTIDE SEQUENCE [LARGE SCALE GENOMIC DNA]</scope>
    <source>
        <strain evidence="8 9">CBS 661.87</strain>
    </source>
</reference>
<dbReference type="EMBL" id="JAACJP010000024">
    <property type="protein sequence ID" value="KAF5377172.1"/>
    <property type="molecule type" value="Genomic_DNA"/>
</dbReference>
<evidence type="ECO:0000256" key="7">
    <source>
        <dbReference type="SAM" id="Phobius"/>
    </source>
</evidence>
<evidence type="ECO:0000256" key="4">
    <source>
        <dbReference type="ARBA" id="ARBA00022989"/>
    </source>
</evidence>
<keyword evidence="5" id="KW-0406">Ion transport</keyword>
<feature type="transmembrane region" description="Helical" evidence="7">
    <location>
        <begin position="575"/>
        <end position="595"/>
    </location>
</feature>
<evidence type="ECO:0000256" key="2">
    <source>
        <dbReference type="ARBA" id="ARBA00022448"/>
    </source>
</evidence>
<feature type="transmembrane region" description="Helical" evidence="7">
    <location>
        <begin position="40"/>
        <end position="61"/>
    </location>
</feature>
<feature type="transmembrane region" description="Helical" evidence="7">
    <location>
        <begin position="667"/>
        <end position="689"/>
    </location>
</feature>
<dbReference type="AlphaFoldDB" id="A0A8H5H5N2"/>
<dbReference type="PANTHER" id="PTHR31064:SF30">
    <property type="entry name" value="HIGH-AFFINITY POTASSIUM TRANSPORT PROTEIN-RELATED"/>
    <property type="match status" value="1"/>
</dbReference>
<dbReference type="GO" id="GO:0005886">
    <property type="term" value="C:plasma membrane"/>
    <property type="evidence" value="ECO:0007669"/>
    <property type="project" value="TreeGrafter"/>
</dbReference>
<keyword evidence="9" id="KW-1185">Reference proteome</keyword>
<feature type="transmembrane region" description="Helical" evidence="7">
    <location>
        <begin position="68"/>
        <end position="87"/>
    </location>
</feature>
<dbReference type="InterPro" id="IPR051143">
    <property type="entry name" value="TrkH_K-transport"/>
</dbReference>
<gene>
    <name evidence="8" type="ORF">D9615_006433</name>
</gene>
<dbReference type="InterPro" id="IPR003445">
    <property type="entry name" value="Cat_transpt"/>
</dbReference>
<name>A0A8H5H5N2_9AGAR</name>
<dbReference type="GO" id="GO:1990573">
    <property type="term" value="P:potassium ion import across plasma membrane"/>
    <property type="evidence" value="ECO:0007669"/>
    <property type="project" value="TreeGrafter"/>
</dbReference>
<feature type="transmembrane region" description="Helical" evidence="7">
    <location>
        <begin position="638"/>
        <end position="655"/>
    </location>
</feature>
<dbReference type="Pfam" id="PF02386">
    <property type="entry name" value="TrkH"/>
    <property type="match status" value="1"/>
</dbReference>